<organism evidence="1 2">
    <name type="scientific">Xylaria curta</name>
    <dbReference type="NCBI Taxonomy" id="42375"/>
    <lineage>
        <taxon>Eukaryota</taxon>
        <taxon>Fungi</taxon>
        <taxon>Dikarya</taxon>
        <taxon>Ascomycota</taxon>
        <taxon>Pezizomycotina</taxon>
        <taxon>Sordariomycetes</taxon>
        <taxon>Xylariomycetidae</taxon>
        <taxon>Xylariales</taxon>
        <taxon>Xylariaceae</taxon>
        <taxon>Xylaria</taxon>
    </lineage>
</organism>
<keyword evidence="2" id="KW-1185">Reference proteome</keyword>
<accession>A0ACC1MHQ5</accession>
<evidence type="ECO:0000313" key="2">
    <source>
        <dbReference type="Proteomes" id="UP001143856"/>
    </source>
</evidence>
<evidence type="ECO:0000313" key="1">
    <source>
        <dbReference type="EMBL" id="KAJ2966068.1"/>
    </source>
</evidence>
<proteinExistence type="predicted"/>
<dbReference type="EMBL" id="JAPDGR010005296">
    <property type="protein sequence ID" value="KAJ2966068.1"/>
    <property type="molecule type" value="Genomic_DNA"/>
</dbReference>
<reference evidence="1" key="1">
    <citation type="submission" date="2022-10" db="EMBL/GenBank/DDBJ databases">
        <title>Genome Sequence of Xylaria curta.</title>
        <authorList>
            <person name="Buettner E."/>
        </authorList>
    </citation>
    <scope>NUCLEOTIDE SEQUENCE</scope>
    <source>
        <strain evidence="1">Babe10</strain>
    </source>
</reference>
<gene>
    <name evidence="1" type="ORF">NUW58_g10756</name>
</gene>
<name>A0ACC1MHQ5_9PEZI</name>
<comment type="caution">
    <text evidence="1">The sequence shown here is derived from an EMBL/GenBank/DDBJ whole genome shotgun (WGS) entry which is preliminary data.</text>
</comment>
<sequence length="152" mass="15823">MRLVRDGGADSDDEGSYSERSGGYWSGSGSERDGESETDKGGSRLGSPKESRKRSVRDLRERQEDRGENDPTGKEKEKEKGKGLSGSAFNSGTSTLGGSTPSNASLPASSATNLTTSTSAAVSLNETVMESLTEALATDMHVGSAPTEQNAV</sequence>
<dbReference type="Proteomes" id="UP001143856">
    <property type="component" value="Unassembled WGS sequence"/>
</dbReference>
<protein>
    <submittedName>
        <fullName evidence="1">Uncharacterized protein</fullName>
    </submittedName>
</protein>